<name>A0A6J4RVT6_9ACTN</name>
<sequence length="101" mass="11109">ARTTRFPECPAPGDRLRGGLCRSARRPRSRGVVRDGLAAGRAGHRAVLHHKTGRGRRHSRRGRRGHGRFPDGRRSVGRAVRAGWDRARGLRAGATGPRNHV</sequence>
<feature type="non-terminal residue" evidence="2">
    <location>
        <position position="101"/>
    </location>
</feature>
<evidence type="ECO:0000256" key="1">
    <source>
        <dbReference type="SAM" id="MobiDB-lite"/>
    </source>
</evidence>
<reference evidence="2" key="1">
    <citation type="submission" date="2020-02" db="EMBL/GenBank/DDBJ databases">
        <authorList>
            <person name="Meier V. D."/>
        </authorList>
    </citation>
    <scope>NUCLEOTIDE SEQUENCE</scope>
    <source>
        <strain evidence="2">AVDCRST_MAG02</strain>
    </source>
</reference>
<dbReference type="EMBL" id="CADCVH010000118">
    <property type="protein sequence ID" value="CAA9478883.1"/>
    <property type="molecule type" value="Genomic_DNA"/>
</dbReference>
<proteinExistence type="predicted"/>
<gene>
    <name evidence="2" type="ORF">AVDCRST_MAG02-4703</name>
</gene>
<accession>A0A6J4RVT6</accession>
<dbReference type="AlphaFoldDB" id="A0A6J4RVT6"/>
<feature type="compositionally biased region" description="Basic residues" evidence="1">
    <location>
        <begin position="42"/>
        <end position="67"/>
    </location>
</feature>
<protein>
    <submittedName>
        <fullName evidence="2">Uncharacterized protein</fullName>
    </submittedName>
</protein>
<feature type="region of interest" description="Disordered" evidence="1">
    <location>
        <begin position="1"/>
        <end position="101"/>
    </location>
</feature>
<organism evidence="2">
    <name type="scientific">uncultured Rubrobacteraceae bacterium</name>
    <dbReference type="NCBI Taxonomy" id="349277"/>
    <lineage>
        <taxon>Bacteria</taxon>
        <taxon>Bacillati</taxon>
        <taxon>Actinomycetota</taxon>
        <taxon>Rubrobacteria</taxon>
        <taxon>Rubrobacterales</taxon>
        <taxon>Rubrobacteraceae</taxon>
        <taxon>environmental samples</taxon>
    </lineage>
</organism>
<feature type="non-terminal residue" evidence="2">
    <location>
        <position position="1"/>
    </location>
</feature>
<evidence type="ECO:0000313" key="2">
    <source>
        <dbReference type="EMBL" id="CAA9478883.1"/>
    </source>
</evidence>